<dbReference type="EMBL" id="CABDUW010001781">
    <property type="protein sequence ID" value="VTJ83937.1"/>
    <property type="molecule type" value="Genomic_DNA"/>
</dbReference>
<comment type="caution">
    <text evidence="1">The sequence shown here is derived from an EMBL/GenBank/DDBJ whole genome shotgun (WGS) entry which is preliminary data.</text>
</comment>
<name>A0A5E4CQ86_MARMO</name>
<keyword evidence="2" id="KW-1185">Reference proteome</keyword>
<dbReference type="Proteomes" id="UP000335636">
    <property type="component" value="Unassembled WGS sequence"/>
</dbReference>
<organism evidence="1 2">
    <name type="scientific">Marmota monax</name>
    <name type="common">Woodchuck</name>
    <dbReference type="NCBI Taxonomy" id="9995"/>
    <lineage>
        <taxon>Eukaryota</taxon>
        <taxon>Metazoa</taxon>
        <taxon>Chordata</taxon>
        <taxon>Craniata</taxon>
        <taxon>Vertebrata</taxon>
        <taxon>Euteleostomi</taxon>
        <taxon>Mammalia</taxon>
        <taxon>Eutheria</taxon>
        <taxon>Euarchontoglires</taxon>
        <taxon>Glires</taxon>
        <taxon>Rodentia</taxon>
        <taxon>Sciuromorpha</taxon>
        <taxon>Sciuridae</taxon>
        <taxon>Xerinae</taxon>
        <taxon>Marmotini</taxon>
        <taxon>Marmota</taxon>
    </lineage>
</organism>
<evidence type="ECO:0000313" key="2">
    <source>
        <dbReference type="Proteomes" id="UP000335636"/>
    </source>
</evidence>
<sequence>MEQLECGSRVPGGSYGVVVVGGGVPGFPWCQYLRPSAGSWSLLPLLSWAPVAVSVVRREPFFSLDL</sequence>
<gene>
    <name evidence="1" type="ORF">MONAX_5E003028</name>
</gene>
<proteinExistence type="predicted"/>
<reference evidence="1" key="1">
    <citation type="submission" date="2019-04" db="EMBL/GenBank/DDBJ databases">
        <authorList>
            <person name="Alioto T."/>
            <person name="Alioto T."/>
        </authorList>
    </citation>
    <scope>NUCLEOTIDE SEQUENCE [LARGE SCALE GENOMIC DNA]</scope>
</reference>
<dbReference type="AlphaFoldDB" id="A0A5E4CQ86"/>
<protein>
    <submittedName>
        <fullName evidence="1">Uncharacterized protein</fullName>
    </submittedName>
</protein>
<accession>A0A5E4CQ86</accession>
<evidence type="ECO:0000313" key="1">
    <source>
        <dbReference type="EMBL" id="VTJ83937.1"/>
    </source>
</evidence>